<evidence type="ECO:0000256" key="3">
    <source>
        <dbReference type="ARBA" id="ARBA00004964"/>
    </source>
</evidence>
<dbReference type="SMART" id="SM00642">
    <property type="entry name" value="Aamy"/>
    <property type="match status" value="1"/>
</dbReference>
<evidence type="ECO:0000256" key="8">
    <source>
        <dbReference type="ARBA" id="ARBA00023056"/>
    </source>
</evidence>
<dbReference type="PANTHER" id="PTHR43651:SF3">
    <property type="entry name" value="1,4-ALPHA-GLUCAN-BRANCHING ENZYME"/>
    <property type="match status" value="1"/>
</dbReference>
<dbReference type="InterPro" id="IPR037439">
    <property type="entry name" value="Branching_enzy"/>
</dbReference>
<keyword evidence="15" id="KW-1185">Reference proteome</keyword>
<sequence>MQKAGGRILVINPTEFELHLFHEGNLFQSYNLFGAHVIKNGTEIYTRFCVWAPNATQIRLTGNFNNWDGNGYEFHKVNQEGVWQLALEGDLTGSIYKYEIVTASGERLLKSDPYGFFSEVRPNTASIVYPMDGYKWNDQKWLQKREKRSTLDEPMFIYELHVGSWKKHDNGSFLTYRELVDELIPYIVAHGYTHIELLPLTEHPLDISWGYQSTGYFSVTNRYGTPHDFMYFVDMCHQNGIGVILDWIPGHFCKDAHGLYKFDGSYVFEYQRENDRENQVWGTANFDLGKTEVQSFLISSALFWLEKYHIDGFRVDAVANIIYWPNSIQAANQYGVEFLKKLNKAVKDYEPGALMIAEDSTDWPQVTAPVEYGGLGFTYKWNMGWMNDTLKYMEEESHNRKHIHDKVTFSLLYAFSENFVLPFSHDEVVHGKKSLLDKMPGDYWQKFAQLRLLLGFMTAHPGKKLTFMGTEFGQFSEWKDKEQLDWNLLDYEMHEKMNHYNKELIKLYKRSKPLYEVDQSYEGFEWIDADNRDQSIFSFIRKGKNPEELLVIVCNFTEKVYSDYRIGVPKPGEYREILNSDATGFGGSGVINKKVLKTEEIAFHGRPYSIEMSISPFGISVLRRVIKRKGRNNHAKEEMRSNAVGRRKRKPAALTDEESR</sequence>
<evidence type="ECO:0000256" key="5">
    <source>
        <dbReference type="ARBA" id="ARBA00022600"/>
    </source>
</evidence>
<dbReference type="GO" id="GO:0005829">
    <property type="term" value="C:cytosol"/>
    <property type="evidence" value="ECO:0007669"/>
    <property type="project" value="TreeGrafter"/>
</dbReference>
<dbReference type="GO" id="GO:0003844">
    <property type="term" value="F:1,4-alpha-glucan branching enzyme activity"/>
    <property type="evidence" value="ECO:0007669"/>
    <property type="project" value="UniProtKB-UniRule"/>
</dbReference>
<dbReference type="GO" id="GO:0005978">
    <property type="term" value="P:glycogen biosynthetic process"/>
    <property type="evidence" value="ECO:0007669"/>
    <property type="project" value="UniProtKB-UniRule"/>
</dbReference>
<evidence type="ECO:0000256" key="10">
    <source>
        <dbReference type="HAMAP-Rule" id="MF_00685"/>
    </source>
</evidence>
<dbReference type="GO" id="GO:0004553">
    <property type="term" value="F:hydrolase activity, hydrolyzing O-glycosyl compounds"/>
    <property type="evidence" value="ECO:0007669"/>
    <property type="project" value="InterPro"/>
</dbReference>
<comment type="catalytic activity">
    <reaction evidence="1 10">
        <text>Transfers a segment of a (1-&gt;4)-alpha-D-glucan chain to a primary hydroxy group in a similar glucan chain.</text>
        <dbReference type="EC" id="2.4.1.18"/>
    </reaction>
</comment>
<dbReference type="UniPathway" id="UPA00164"/>
<dbReference type="InterPro" id="IPR013783">
    <property type="entry name" value="Ig-like_fold"/>
</dbReference>
<dbReference type="InterPro" id="IPR014756">
    <property type="entry name" value="Ig_E-set"/>
</dbReference>
<reference evidence="14 15" key="1">
    <citation type="submission" date="2013-12" db="EMBL/GenBank/DDBJ databases">
        <title>NBRP : Genome information of microbial organism related human and environment.</title>
        <authorList>
            <person name="Hattori M."/>
            <person name="Oshima K."/>
            <person name="Inaba H."/>
            <person name="Suda W."/>
            <person name="Sakamoto M."/>
            <person name="Iino T."/>
            <person name="Kitahara M."/>
            <person name="Oshida Y."/>
            <person name="Iida T."/>
            <person name="Kudo T."/>
            <person name="Itoh T."/>
            <person name="Ahmed I."/>
            <person name="Ohkuma M."/>
        </authorList>
    </citation>
    <scope>NUCLEOTIDE SEQUENCE [LARGE SCALE GENOMIC DNA]</scope>
    <source>
        <strain evidence="14 15">JCM 21738</strain>
    </source>
</reference>
<feature type="active site" description="Proton donor" evidence="10 11">
    <location>
        <position position="358"/>
    </location>
</feature>
<comment type="caution">
    <text evidence="14">The sequence shown here is derived from an EMBL/GenBank/DDBJ whole genome shotgun (WGS) entry which is preliminary data.</text>
</comment>
<dbReference type="Gene3D" id="3.20.20.80">
    <property type="entry name" value="Glycosidases"/>
    <property type="match status" value="1"/>
</dbReference>
<dbReference type="InterPro" id="IPR006047">
    <property type="entry name" value="GH13_cat_dom"/>
</dbReference>
<dbReference type="Gene3D" id="2.60.40.10">
    <property type="entry name" value="Immunoglobulins"/>
    <property type="match status" value="1"/>
</dbReference>
<feature type="domain" description="Glycosyl hydrolase family 13 catalytic" evidence="13">
    <location>
        <begin position="159"/>
        <end position="510"/>
    </location>
</feature>
<dbReference type="InterPro" id="IPR044143">
    <property type="entry name" value="GlgB_N_E_set_prok"/>
</dbReference>
<protein>
    <recommendedName>
        <fullName evidence="10">1,4-alpha-glucan branching enzyme GlgB</fullName>
        <ecNumber evidence="10">2.4.1.18</ecNumber>
    </recommendedName>
    <alternativeName>
        <fullName evidence="10">1,4-alpha-D-glucan:1,4-alpha-D-glucan 6-glucosyl-transferase</fullName>
    </alternativeName>
    <alternativeName>
        <fullName evidence="10">Alpha-(1-&gt;4)-glucan branching enzyme</fullName>
    </alternativeName>
    <alternativeName>
        <fullName evidence="10">Glycogen branching enzyme</fullName>
        <shortName evidence="10">BE</shortName>
    </alternativeName>
</protein>
<dbReference type="EMBL" id="BAUW01000106">
    <property type="protein sequence ID" value="GAE47907.1"/>
    <property type="molecule type" value="Genomic_DNA"/>
</dbReference>
<dbReference type="CDD" id="cd11322">
    <property type="entry name" value="AmyAc_Glg_BE"/>
    <property type="match status" value="1"/>
</dbReference>
<dbReference type="EC" id="2.4.1.18" evidence="10"/>
<dbReference type="Pfam" id="PF02922">
    <property type="entry name" value="CBM_48"/>
    <property type="match status" value="1"/>
</dbReference>
<dbReference type="GO" id="GO:0043169">
    <property type="term" value="F:cation binding"/>
    <property type="evidence" value="ECO:0007669"/>
    <property type="project" value="InterPro"/>
</dbReference>
<evidence type="ECO:0000313" key="14">
    <source>
        <dbReference type="EMBL" id="GAE47907.1"/>
    </source>
</evidence>
<comment type="pathway">
    <text evidence="3 10">Glycan biosynthesis; glycogen biosynthesis.</text>
</comment>
<dbReference type="InterPro" id="IPR013780">
    <property type="entry name" value="Glyco_hydro_b"/>
</dbReference>
<gene>
    <name evidence="10" type="primary">glgB</name>
    <name evidence="14" type="ORF">JCM21738_4933</name>
</gene>
<comment type="function">
    <text evidence="2 10">Catalyzes the formation of the alpha-1,6-glucosidic linkages in glycogen by scission of a 1,4-alpha-linked oligosaccharide from growing alpha-1,4-glucan chains and the subsequent attachment of the oligosaccharide to the alpha-1,6 position.</text>
</comment>
<dbReference type="InterPro" id="IPR006048">
    <property type="entry name" value="A-amylase/branching_C"/>
</dbReference>
<name>W4RUZ8_9BACI</name>
<dbReference type="NCBIfam" id="TIGR01515">
    <property type="entry name" value="branching_enzym"/>
    <property type="match status" value="1"/>
</dbReference>
<comment type="subunit">
    <text evidence="10">Monomer.</text>
</comment>
<dbReference type="Pfam" id="PF02806">
    <property type="entry name" value="Alpha-amylase_C"/>
    <property type="match status" value="1"/>
</dbReference>
<evidence type="ECO:0000313" key="15">
    <source>
        <dbReference type="Proteomes" id="UP000018949"/>
    </source>
</evidence>
<keyword evidence="6 10" id="KW-0328">Glycosyltransferase</keyword>
<dbReference type="PIRSF" id="PIRSF000463">
    <property type="entry name" value="GlgB"/>
    <property type="match status" value="1"/>
</dbReference>
<evidence type="ECO:0000259" key="13">
    <source>
        <dbReference type="SMART" id="SM00642"/>
    </source>
</evidence>
<evidence type="ECO:0000256" key="6">
    <source>
        <dbReference type="ARBA" id="ARBA00022676"/>
    </source>
</evidence>
<evidence type="ECO:0000256" key="4">
    <source>
        <dbReference type="ARBA" id="ARBA00009000"/>
    </source>
</evidence>
<dbReference type="SUPFAM" id="SSF51445">
    <property type="entry name" value="(Trans)glycosidases"/>
    <property type="match status" value="1"/>
</dbReference>
<dbReference type="InterPro" id="IPR006407">
    <property type="entry name" value="GlgB"/>
</dbReference>
<dbReference type="AlphaFoldDB" id="W4RUZ8"/>
<evidence type="ECO:0000256" key="11">
    <source>
        <dbReference type="PIRSR" id="PIRSR000463-1"/>
    </source>
</evidence>
<dbReference type="NCBIfam" id="NF003811">
    <property type="entry name" value="PRK05402.1"/>
    <property type="match status" value="1"/>
</dbReference>
<dbReference type="FunFam" id="3.20.20.80:FF:000003">
    <property type="entry name" value="1,4-alpha-glucan branching enzyme GlgB"/>
    <property type="match status" value="1"/>
</dbReference>
<feature type="active site" description="Nucleophile" evidence="10 11">
    <location>
        <position position="316"/>
    </location>
</feature>
<keyword evidence="5 10" id="KW-0321">Glycogen metabolism</keyword>
<dbReference type="CDD" id="cd02855">
    <property type="entry name" value="E_set_GBE_prok_N"/>
    <property type="match status" value="1"/>
</dbReference>
<dbReference type="InterPro" id="IPR004193">
    <property type="entry name" value="Glyco_hydro_13_N"/>
</dbReference>
<evidence type="ECO:0000256" key="12">
    <source>
        <dbReference type="SAM" id="MobiDB-lite"/>
    </source>
</evidence>
<dbReference type="PANTHER" id="PTHR43651">
    <property type="entry name" value="1,4-ALPHA-GLUCAN-BRANCHING ENZYME"/>
    <property type="match status" value="1"/>
</dbReference>
<dbReference type="Gene3D" id="2.60.40.1180">
    <property type="entry name" value="Golgi alpha-mannosidase II"/>
    <property type="match status" value="1"/>
</dbReference>
<keyword evidence="8 10" id="KW-0320">Glycogen biosynthesis</keyword>
<dbReference type="Pfam" id="PF00128">
    <property type="entry name" value="Alpha-amylase"/>
    <property type="match status" value="1"/>
</dbReference>
<feature type="region of interest" description="Disordered" evidence="12">
    <location>
        <begin position="630"/>
        <end position="660"/>
    </location>
</feature>
<accession>W4RUZ8</accession>
<dbReference type="SUPFAM" id="SSF51011">
    <property type="entry name" value="Glycosyl hydrolase domain"/>
    <property type="match status" value="1"/>
</dbReference>
<keyword evidence="7 10" id="KW-0808">Transferase</keyword>
<evidence type="ECO:0000256" key="9">
    <source>
        <dbReference type="ARBA" id="ARBA00023277"/>
    </source>
</evidence>
<dbReference type="eggNOG" id="COG0296">
    <property type="taxonomic scope" value="Bacteria"/>
</dbReference>
<dbReference type="NCBIfam" id="NF008967">
    <property type="entry name" value="PRK12313.1"/>
    <property type="match status" value="1"/>
</dbReference>
<dbReference type="FunFam" id="2.60.40.1180:FF:000002">
    <property type="entry name" value="1,4-alpha-glucan branching enzyme GlgB"/>
    <property type="match status" value="1"/>
</dbReference>
<dbReference type="HAMAP" id="MF_00685">
    <property type="entry name" value="GlgB"/>
    <property type="match status" value="1"/>
</dbReference>
<dbReference type="Proteomes" id="UP000018949">
    <property type="component" value="Unassembled WGS sequence"/>
</dbReference>
<dbReference type="InterPro" id="IPR017853">
    <property type="entry name" value="GH"/>
</dbReference>
<keyword evidence="9 10" id="KW-0119">Carbohydrate metabolism</keyword>
<organism evidence="14 15">
    <name type="scientific">Mesobacillus boroniphilus JCM 21738</name>
    <dbReference type="NCBI Taxonomy" id="1294265"/>
    <lineage>
        <taxon>Bacteria</taxon>
        <taxon>Bacillati</taxon>
        <taxon>Bacillota</taxon>
        <taxon>Bacilli</taxon>
        <taxon>Bacillales</taxon>
        <taxon>Bacillaceae</taxon>
        <taxon>Mesobacillus</taxon>
    </lineage>
</organism>
<comment type="similarity">
    <text evidence="4 10">Belongs to the glycosyl hydrolase 13 family. GlgB subfamily.</text>
</comment>
<evidence type="ECO:0000256" key="7">
    <source>
        <dbReference type="ARBA" id="ARBA00022679"/>
    </source>
</evidence>
<dbReference type="SUPFAM" id="SSF81296">
    <property type="entry name" value="E set domains"/>
    <property type="match status" value="1"/>
</dbReference>
<evidence type="ECO:0000256" key="1">
    <source>
        <dbReference type="ARBA" id="ARBA00000826"/>
    </source>
</evidence>
<evidence type="ECO:0000256" key="2">
    <source>
        <dbReference type="ARBA" id="ARBA00002953"/>
    </source>
</evidence>
<proteinExistence type="inferred from homology"/>